<comment type="subunit">
    <text evidence="3">Homohexamer; trimer of dimers.</text>
</comment>
<comment type="catalytic activity">
    <reaction evidence="1">
        <text>Hydrolysis of terminal non-reducing alpha-L-arabinofuranoside residues in alpha-L-arabinosides.</text>
        <dbReference type="EC" id="3.2.1.55"/>
    </reaction>
</comment>
<accession>A0A967E6Y3</accession>
<protein>
    <recommendedName>
        <fullName evidence="4">non-reducing end alpha-L-arabinofuranosidase</fullName>
        <ecNumber evidence="4">3.2.1.55</ecNumber>
    </recommendedName>
</protein>
<keyword evidence="6" id="KW-0119">Carbohydrate metabolism</keyword>
<dbReference type="GO" id="GO:0046373">
    <property type="term" value="P:L-arabinose metabolic process"/>
    <property type="evidence" value="ECO:0007669"/>
    <property type="project" value="InterPro"/>
</dbReference>
<gene>
    <name evidence="9" type="ORF">FK220_012175</name>
</gene>
<comment type="caution">
    <text evidence="9">The sequence shown here is derived from an EMBL/GenBank/DDBJ whole genome shotgun (WGS) entry which is preliminary data.</text>
</comment>
<evidence type="ECO:0000256" key="1">
    <source>
        <dbReference type="ARBA" id="ARBA00001462"/>
    </source>
</evidence>
<comment type="similarity">
    <text evidence="2">Belongs to the glycosyl hydrolase 51 family.</text>
</comment>
<dbReference type="EC" id="3.2.1.55" evidence="4"/>
<dbReference type="Gene3D" id="3.20.20.80">
    <property type="entry name" value="Glycosidases"/>
    <property type="match status" value="1"/>
</dbReference>
<evidence type="ECO:0000256" key="4">
    <source>
        <dbReference type="ARBA" id="ARBA00012670"/>
    </source>
</evidence>
<evidence type="ECO:0000256" key="7">
    <source>
        <dbReference type="ARBA" id="ARBA00023295"/>
    </source>
</evidence>
<reference evidence="9" key="2">
    <citation type="submission" date="2020-03" db="EMBL/GenBank/DDBJ databases">
        <title>Flavobacteriaceae bacterium strain TP-CH-4, a member of the family Flavobacteriaceae isolated from a deep-sea seamount.</title>
        <authorList>
            <person name="Zhang D.-C."/>
        </authorList>
    </citation>
    <scope>NUCLEOTIDE SEQUENCE</scope>
    <source>
        <strain evidence="9">TP-CH-4</strain>
    </source>
</reference>
<dbReference type="SMART" id="SM00813">
    <property type="entry name" value="Alpha-L-AF_C"/>
    <property type="match status" value="1"/>
</dbReference>
<dbReference type="InterPro" id="IPR010720">
    <property type="entry name" value="Alpha-L-AF_C"/>
</dbReference>
<dbReference type="Gene3D" id="2.60.40.1180">
    <property type="entry name" value="Golgi alpha-mannosidase II"/>
    <property type="match status" value="1"/>
</dbReference>
<evidence type="ECO:0000313" key="10">
    <source>
        <dbReference type="Proteomes" id="UP000707206"/>
    </source>
</evidence>
<dbReference type="GO" id="GO:0046556">
    <property type="term" value="F:alpha-L-arabinofuranosidase activity"/>
    <property type="evidence" value="ECO:0007669"/>
    <property type="project" value="UniProtKB-EC"/>
</dbReference>
<reference evidence="9" key="1">
    <citation type="submission" date="2019-07" db="EMBL/GenBank/DDBJ databases">
        <authorList>
            <person name="De-Chao Zhang Q."/>
        </authorList>
    </citation>
    <scope>NUCLEOTIDE SEQUENCE</scope>
    <source>
        <strain evidence="9">TP-CH-4</strain>
    </source>
</reference>
<dbReference type="EMBL" id="VIKU02000003">
    <property type="protein sequence ID" value="NHF60105.1"/>
    <property type="molecule type" value="Genomic_DNA"/>
</dbReference>
<dbReference type="InterPro" id="IPR017853">
    <property type="entry name" value="GH"/>
</dbReference>
<feature type="domain" description="Alpha-L-arabinofuranosidase C-terminal" evidence="8">
    <location>
        <begin position="313"/>
        <end position="501"/>
    </location>
</feature>
<sequence>MKATLLLIGVSLTTTLFGQNTLSLQTDAANITIEKEIYGHFSEHLGTCIYEGIYVGEDSEIPNIDGYRKDVVEALKALKVPVLRWPGGCFADTYHWKDGIGPKDERPSIVNVFWGGVTEDNSFGTHEFLNFCELIDAEPYLSINVGSGTVQEARDWVEYVTSNNQSPMTDLRKKNGREEPWKVKFWGIGNENWGCGGDMAADYYANIFRNYSSYIKGADFQKVICGPAGNDVAWTETILSGLKNKTALAQGLSLHYYTLPTGDWDSKGSSTDFGEDMWFRTLRNTLYIEDYIQQHLAIMDQYDPDRTMKLMVDEWGTWYDQLPGTQDGFLQQQNTLRDALVAGMNLNIFNNYAERIRMANIAQIVNVLQSVIRTNGPQMVRTPTYYVFQLYNVHQDAMLIPTELTTENYEYKGEAIPALSASASIKDDVISISITNANPHKAISVSCTPGREFTAVSGKIVNGDAITDYNDFGMEERVLIKDFEIEKTSNQELEVEIPAHSVVLLQLQVR</sequence>
<proteinExistence type="inferred from homology"/>
<dbReference type="AlphaFoldDB" id="A0A967E6Y3"/>
<dbReference type="PANTHER" id="PTHR43576:SF2">
    <property type="entry name" value="INTRACELLULAR EXO-ALPHA-L-ARABINOFURANOSIDASE 2"/>
    <property type="match status" value="1"/>
</dbReference>
<keyword evidence="10" id="KW-1185">Reference proteome</keyword>
<dbReference type="InterPro" id="IPR013780">
    <property type="entry name" value="Glyco_hydro_b"/>
</dbReference>
<keyword evidence="7" id="KW-0326">Glycosidase</keyword>
<evidence type="ECO:0000256" key="3">
    <source>
        <dbReference type="ARBA" id="ARBA00011165"/>
    </source>
</evidence>
<dbReference type="SUPFAM" id="SSF51011">
    <property type="entry name" value="Glycosyl hydrolase domain"/>
    <property type="match status" value="1"/>
</dbReference>
<dbReference type="Pfam" id="PF22848">
    <property type="entry name" value="ASD1_dom"/>
    <property type="match status" value="1"/>
</dbReference>
<organism evidence="9 10">
    <name type="scientific">Pelagihabitans pacificus</name>
    <dbReference type="NCBI Taxonomy" id="2696054"/>
    <lineage>
        <taxon>Bacteria</taxon>
        <taxon>Pseudomonadati</taxon>
        <taxon>Bacteroidota</taxon>
        <taxon>Flavobacteriia</taxon>
        <taxon>Flavobacteriales</taxon>
        <taxon>Flavobacteriaceae</taxon>
        <taxon>Pelagihabitans</taxon>
    </lineage>
</organism>
<evidence type="ECO:0000259" key="8">
    <source>
        <dbReference type="SMART" id="SM00813"/>
    </source>
</evidence>
<dbReference type="Proteomes" id="UP000707206">
    <property type="component" value="Unassembled WGS sequence"/>
</dbReference>
<keyword evidence="5" id="KW-0378">Hydrolase</keyword>
<dbReference type="Pfam" id="PF06964">
    <property type="entry name" value="Alpha-L-AF_C"/>
    <property type="match status" value="1"/>
</dbReference>
<name>A0A967E6Y3_9FLAO</name>
<dbReference type="SUPFAM" id="SSF51445">
    <property type="entry name" value="(Trans)glycosidases"/>
    <property type="match status" value="1"/>
</dbReference>
<dbReference type="RefSeq" id="WP_152574603.1">
    <property type="nucleotide sequence ID" value="NZ_VIKU02000003.1"/>
</dbReference>
<dbReference type="GO" id="GO:0000272">
    <property type="term" value="P:polysaccharide catabolic process"/>
    <property type="evidence" value="ECO:0007669"/>
    <property type="project" value="TreeGrafter"/>
</dbReference>
<evidence type="ECO:0000256" key="2">
    <source>
        <dbReference type="ARBA" id="ARBA00007186"/>
    </source>
</evidence>
<dbReference type="PANTHER" id="PTHR43576">
    <property type="entry name" value="ALPHA-L-ARABINOFURANOSIDASE C-RELATED"/>
    <property type="match status" value="1"/>
</dbReference>
<evidence type="ECO:0000256" key="6">
    <source>
        <dbReference type="ARBA" id="ARBA00023277"/>
    </source>
</evidence>
<dbReference type="InterPro" id="IPR055235">
    <property type="entry name" value="ASD1_cat"/>
</dbReference>
<evidence type="ECO:0000313" key="9">
    <source>
        <dbReference type="EMBL" id="NHF60105.1"/>
    </source>
</evidence>
<evidence type="ECO:0000256" key="5">
    <source>
        <dbReference type="ARBA" id="ARBA00022801"/>
    </source>
</evidence>